<proteinExistence type="inferred from homology"/>
<organism evidence="8 9">
    <name type="scientific">Legionella anisa</name>
    <dbReference type="NCBI Taxonomy" id="28082"/>
    <lineage>
        <taxon>Bacteria</taxon>
        <taxon>Pseudomonadati</taxon>
        <taxon>Pseudomonadota</taxon>
        <taxon>Gammaproteobacteria</taxon>
        <taxon>Legionellales</taxon>
        <taxon>Legionellaceae</taxon>
        <taxon>Legionella</taxon>
    </lineage>
</organism>
<keyword evidence="3" id="KW-0285">Flavoprotein</keyword>
<dbReference type="Pfam" id="PF01565">
    <property type="entry name" value="FAD_binding_4"/>
    <property type="match status" value="1"/>
</dbReference>
<name>A0AAX0WNZ4_9GAMM</name>
<dbReference type="InterPro" id="IPR006094">
    <property type="entry name" value="Oxid_FAD_bind_N"/>
</dbReference>
<comment type="caution">
    <text evidence="8">The sequence shown here is derived from an EMBL/GenBank/DDBJ whole genome shotgun (WGS) entry which is preliminary data.</text>
</comment>
<dbReference type="RefSeq" id="WP_019232553.1">
    <property type="nucleotide sequence ID" value="NZ_CAAAHR010000035.1"/>
</dbReference>
<dbReference type="GO" id="GO:0071949">
    <property type="term" value="F:FAD binding"/>
    <property type="evidence" value="ECO:0007669"/>
    <property type="project" value="InterPro"/>
</dbReference>
<dbReference type="SUPFAM" id="SSF56176">
    <property type="entry name" value="FAD-binding/transporter-associated domain-like"/>
    <property type="match status" value="1"/>
</dbReference>
<dbReference type="InterPro" id="IPR050416">
    <property type="entry name" value="FAD-linked_Oxidoreductase"/>
</dbReference>
<dbReference type="GeneID" id="98064457"/>
<evidence type="ECO:0000256" key="4">
    <source>
        <dbReference type="ARBA" id="ARBA00022827"/>
    </source>
</evidence>
<sequence length="587" mass="65317">MQLWIMIVPLLMSFICNGVLANQSNQQSIYCLPDQPCWPTKAQWDGLNRQVNGHLMRGHSPLAPCIQNIKSTACQQVLNKLKNPYFIESHAGATQSNGWVDAWQSAVSSYVIAVENAQEIAAAVNFARKHRIKLVVKGTGHDYLGRSNAPNSLLIWTHNMRQVTIHDHFIPRGCSKTHTPVTAVTLAAGTRWLEAYKEVTTHHGRYVQGGGCVTVGAAGGFIQGGGFGSFSKKFGTGAAGVLEVEMITADGTIRTVNACQNQDLFWALKGGGGGTYGIVSKITLQTHDLPALFGKVKGTITAKSDAAYAKLIDYFIHFYRLNLHNEHWGEQVTLTPNNKMNFSLVFVGLNKTEVDKLWQPFLNWLTKRPEQYQFRFNSATRPAKHYWDFDYLIANAPDAIVVNQEKNASAGEFWWASNQSEVSVYINYYLSMYLPYKLFAKDNSMNFARTLFAASRFTEVVLHFNKGLSGAPSDVIARQKNTAMNPEVLDAAALLIISGGQQDTYAHIASHQPDLIKAKEVIKKARKAVELLHALSPDSGTYPNEADYFIKNWQGALWGSNYPKLLQIKHKYDPQNVFTCHHCVGSE</sequence>
<dbReference type="InterPro" id="IPR016166">
    <property type="entry name" value="FAD-bd_PCMH"/>
</dbReference>
<keyword evidence="4" id="KW-0274">FAD</keyword>
<comment type="cofactor">
    <cofactor evidence="1">
        <name>FAD</name>
        <dbReference type="ChEBI" id="CHEBI:57692"/>
    </cofactor>
</comment>
<dbReference type="InterPro" id="IPR036318">
    <property type="entry name" value="FAD-bd_PCMH-like_sf"/>
</dbReference>
<dbReference type="PROSITE" id="PS51387">
    <property type="entry name" value="FAD_PCMH"/>
    <property type="match status" value="1"/>
</dbReference>
<dbReference type="PANTHER" id="PTHR42973:SF39">
    <property type="entry name" value="FAD-BINDING PCMH-TYPE DOMAIN-CONTAINING PROTEIN"/>
    <property type="match status" value="1"/>
</dbReference>
<evidence type="ECO:0000256" key="3">
    <source>
        <dbReference type="ARBA" id="ARBA00022630"/>
    </source>
</evidence>
<gene>
    <name evidence="8" type="ORF">A6J39_002105</name>
</gene>
<evidence type="ECO:0000313" key="8">
    <source>
        <dbReference type="EMBL" id="PNL60102.1"/>
    </source>
</evidence>
<protein>
    <submittedName>
        <fullName evidence="8">FAD-binding oxidoreductase</fullName>
    </submittedName>
</protein>
<keyword evidence="9" id="KW-1185">Reference proteome</keyword>
<evidence type="ECO:0000313" key="9">
    <source>
        <dbReference type="Proteomes" id="UP000192511"/>
    </source>
</evidence>
<dbReference type="InterPro" id="IPR012951">
    <property type="entry name" value="BBE"/>
</dbReference>
<evidence type="ECO:0000256" key="1">
    <source>
        <dbReference type="ARBA" id="ARBA00001974"/>
    </source>
</evidence>
<dbReference type="InterPro" id="IPR016169">
    <property type="entry name" value="FAD-bd_PCMH_sub2"/>
</dbReference>
<evidence type="ECO:0000256" key="5">
    <source>
        <dbReference type="ARBA" id="ARBA00023002"/>
    </source>
</evidence>
<dbReference type="Pfam" id="PF08031">
    <property type="entry name" value="BBE"/>
    <property type="match status" value="1"/>
</dbReference>
<dbReference type="Gene3D" id="3.30.465.10">
    <property type="match status" value="2"/>
</dbReference>
<dbReference type="AlphaFoldDB" id="A0AAX0WNZ4"/>
<reference evidence="8" key="1">
    <citation type="submission" date="2017-12" db="EMBL/GenBank/DDBJ databases">
        <title>FDA dAtabase for Regulatory Grade micrObial Sequences (FDA-ARGOS): Supporting development and validation of Infectious Disease Dx tests.</title>
        <authorList>
            <person name="Kerrigan L."/>
            <person name="Tallon L.J."/>
            <person name="Sadzewicz L."/>
            <person name="Sengamalay N."/>
            <person name="Ott S."/>
            <person name="Godinez A."/>
            <person name="Nagaraj S."/>
            <person name="Vavikolanu K."/>
            <person name="Vyas G."/>
            <person name="Nadendla S."/>
            <person name="Aluvathingal J."/>
            <person name="Sichtig H."/>
        </authorList>
    </citation>
    <scope>NUCLEOTIDE SEQUENCE [LARGE SCALE GENOMIC DNA]</scope>
    <source>
        <strain evidence="8">FDAARGOS_200</strain>
    </source>
</reference>
<evidence type="ECO:0000256" key="2">
    <source>
        <dbReference type="ARBA" id="ARBA00005466"/>
    </source>
</evidence>
<dbReference type="Proteomes" id="UP000192511">
    <property type="component" value="Unassembled WGS sequence"/>
</dbReference>
<feature type="signal peptide" evidence="6">
    <location>
        <begin position="1"/>
        <end position="21"/>
    </location>
</feature>
<feature type="domain" description="FAD-binding PCMH-type" evidence="7">
    <location>
        <begin position="104"/>
        <end position="289"/>
    </location>
</feature>
<evidence type="ECO:0000256" key="6">
    <source>
        <dbReference type="SAM" id="SignalP"/>
    </source>
</evidence>
<evidence type="ECO:0000259" key="7">
    <source>
        <dbReference type="PROSITE" id="PS51387"/>
    </source>
</evidence>
<comment type="similarity">
    <text evidence="2">Belongs to the oxygen-dependent FAD-linked oxidoreductase family.</text>
</comment>
<dbReference type="GO" id="GO:0016491">
    <property type="term" value="F:oxidoreductase activity"/>
    <property type="evidence" value="ECO:0007669"/>
    <property type="project" value="UniProtKB-KW"/>
</dbReference>
<keyword evidence="5" id="KW-0560">Oxidoreductase</keyword>
<feature type="chain" id="PRO_5043555853" evidence="6">
    <location>
        <begin position="22"/>
        <end position="587"/>
    </location>
</feature>
<keyword evidence="6" id="KW-0732">Signal</keyword>
<dbReference type="EMBL" id="NBTX02000004">
    <property type="protein sequence ID" value="PNL60102.1"/>
    <property type="molecule type" value="Genomic_DNA"/>
</dbReference>
<accession>A0AAX0WNZ4</accession>
<dbReference type="PANTHER" id="PTHR42973">
    <property type="entry name" value="BINDING OXIDOREDUCTASE, PUTATIVE (AFU_ORTHOLOGUE AFUA_1G17690)-RELATED"/>
    <property type="match status" value="1"/>
</dbReference>